<evidence type="ECO:0000256" key="3">
    <source>
        <dbReference type="ARBA" id="ARBA00022989"/>
    </source>
</evidence>
<reference evidence="7 8" key="1">
    <citation type="submission" date="2020-08" db="EMBL/GenBank/DDBJ databases">
        <title>Genomic Encyclopedia of Type Strains, Phase III (KMG-III): the genomes of soil and plant-associated and newly described type strains.</title>
        <authorList>
            <person name="Whitman W."/>
        </authorList>
    </citation>
    <scope>NUCLEOTIDE SEQUENCE [LARGE SCALE GENOMIC DNA]</scope>
    <source>
        <strain evidence="7 8">CECT 8088</strain>
    </source>
</reference>
<dbReference type="AlphaFoldDB" id="A0A839UUZ6"/>
<evidence type="ECO:0000256" key="2">
    <source>
        <dbReference type="ARBA" id="ARBA00022692"/>
    </source>
</evidence>
<sequence length="118" mass="12591">MLRVIIGLVFLVVLVLFVLSNTAPLQLRILSYDVYHPVATGLVLVLFSATALLVGALLMWFSELGQRRRARRAEAQVRALETRVSELTTQIATAARPAPYAPAPAAVTPGIATGPIAG</sequence>
<keyword evidence="1" id="KW-1003">Cell membrane</keyword>
<evidence type="ECO:0000259" key="6">
    <source>
        <dbReference type="Pfam" id="PF06305"/>
    </source>
</evidence>
<organism evidence="7 8">
    <name type="scientific">Endobacter medicaginis</name>
    <dbReference type="NCBI Taxonomy" id="1181271"/>
    <lineage>
        <taxon>Bacteria</taxon>
        <taxon>Pseudomonadati</taxon>
        <taxon>Pseudomonadota</taxon>
        <taxon>Alphaproteobacteria</taxon>
        <taxon>Acetobacterales</taxon>
        <taxon>Acetobacteraceae</taxon>
        <taxon>Endobacter</taxon>
    </lineage>
</organism>
<keyword evidence="8" id="KW-1185">Reference proteome</keyword>
<evidence type="ECO:0000256" key="1">
    <source>
        <dbReference type="ARBA" id="ARBA00022475"/>
    </source>
</evidence>
<dbReference type="Pfam" id="PF06305">
    <property type="entry name" value="LapA_dom"/>
    <property type="match status" value="1"/>
</dbReference>
<feature type="transmembrane region" description="Helical" evidence="5">
    <location>
        <begin position="38"/>
        <end position="61"/>
    </location>
</feature>
<evidence type="ECO:0000313" key="8">
    <source>
        <dbReference type="Proteomes" id="UP000557688"/>
    </source>
</evidence>
<gene>
    <name evidence="7" type="ORF">FHR90_000040</name>
</gene>
<feature type="domain" description="Lipopolysaccharide assembly protein A" evidence="6">
    <location>
        <begin position="21"/>
        <end position="83"/>
    </location>
</feature>
<comment type="caution">
    <text evidence="7">The sequence shown here is derived from an EMBL/GenBank/DDBJ whole genome shotgun (WGS) entry which is preliminary data.</text>
</comment>
<dbReference type="EMBL" id="JACHXV010000001">
    <property type="protein sequence ID" value="MBB3172234.1"/>
    <property type="molecule type" value="Genomic_DNA"/>
</dbReference>
<protein>
    <submittedName>
        <fullName evidence="7">Putative integral membrane protein</fullName>
    </submittedName>
</protein>
<evidence type="ECO:0000313" key="7">
    <source>
        <dbReference type="EMBL" id="MBB3172234.1"/>
    </source>
</evidence>
<dbReference type="InterPro" id="IPR010445">
    <property type="entry name" value="LapA_dom"/>
</dbReference>
<dbReference type="GO" id="GO:0005886">
    <property type="term" value="C:plasma membrane"/>
    <property type="evidence" value="ECO:0007669"/>
    <property type="project" value="InterPro"/>
</dbReference>
<evidence type="ECO:0000256" key="5">
    <source>
        <dbReference type="SAM" id="Phobius"/>
    </source>
</evidence>
<keyword evidence="3 5" id="KW-1133">Transmembrane helix</keyword>
<name>A0A839UUZ6_9PROT</name>
<dbReference type="Proteomes" id="UP000557688">
    <property type="component" value="Unassembled WGS sequence"/>
</dbReference>
<keyword evidence="4 5" id="KW-0472">Membrane</keyword>
<proteinExistence type="predicted"/>
<keyword evidence="2 5" id="KW-0812">Transmembrane</keyword>
<accession>A0A839UUZ6</accession>
<evidence type="ECO:0000256" key="4">
    <source>
        <dbReference type="ARBA" id="ARBA00023136"/>
    </source>
</evidence>
<dbReference type="RefSeq" id="WP_183274561.1">
    <property type="nucleotide sequence ID" value="NZ_JACHXV010000001.1"/>
</dbReference>